<dbReference type="Pfam" id="PF00076">
    <property type="entry name" value="RRM_1"/>
    <property type="match status" value="1"/>
</dbReference>
<evidence type="ECO:0000313" key="5">
    <source>
        <dbReference type="EMBL" id="SPC94115.1"/>
    </source>
</evidence>
<feature type="region of interest" description="Disordered" evidence="3">
    <location>
        <begin position="183"/>
        <end position="231"/>
    </location>
</feature>
<dbReference type="Gene3D" id="3.30.70.330">
    <property type="match status" value="1"/>
</dbReference>
<feature type="compositionally biased region" description="Basic and acidic residues" evidence="3">
    <location>
        <begin position="275"/>
        <end position="295"/>
    </location>
</feature>
<gene>
    <name evidence="5" type="ORF">FSB_LOCUS21997</name>
</gene>
<organism evidence="5">
    <name type="scientific">Fagus sylvatica</name>
    <name type="common">Beechnut</name>
    <dbReference type="NCBI Taxonomy" id="28930"/>
    <lineage>
        <taxon>Eukaryota</taxon>
        <taxon>Viridiplantae</taxon>
        <taxon>Streptophyta</taxon>
        <taxon>Embryophyta</taxon>
        <taxon>Tracheophyta</taxon>
        <taxon>Spermatophyta</taxon>
        <taxon>Magnoliopsida</taxon>
        <taxon>eudicotyledons</taxon>
        <taxon>Gunneridae</taxon>
        <taxon>Pentapetalae</taxon>
        <taxon>rosids</taxon>
        <taxon>fabids</taxon>
        <taxon>Fagales</taxon>
        <taxon>Fagaceae</taxon>
        <taxon>Fagus</taxon>
    </lineage>
</organism>
<dbReference type="FunFam" id="3.30.70.330:FF:000539">
    <property type="entry name" value="RNA-binding (RRM/RBD/RNP motifs) family protein"/>
    <property type="match status" value="1"/>
</dbReference>
<sequence>MSIPRDMLHAKIRRIRRENLHHVSSLGSLRLNPPNSPVWAKSKVAWLAANETILMRYIDSLPLTDLEESSSNSLREMTIDDESSIYVGGLPYDSTKDTVLRVFEFYGAVLDVKIINDHTTRGKCYGFVTFVNPRAANDAINDMNGRTIEGRVVRVNGVKTRGGRSNFGRESFRRNVERGTDWDRGRDRERDHDHDHERDRFRDRNGDWSRERDRSRDHEQERERGYDHSRGHDRARDLLLTRDRDQVRDMVDNEHIRNHELEWERDHDLDLEQGREWDRTNGHDKNVDSDRDQQSKRQNGFGSNDRHVREISSEASDDYNDQLKEELEISTQRLDELRMEIPQIEERLEEKQKLVLDLQKQSKKLEDALIASKKHTSYRQVQLTKLYKCFMQVKDYSERLKSCEEELQTLVDTAMLETDVGDDVG</sequence>
<feature type="region of interest" description="Disordered" evidence="3">
    <location>
        <begin position="275"/>
        <end position="321"/>
    </location>
</feature>
<dbReference type="CDD" id="cd00590">
    <property type="entry name" value="RRM_SF"/>
    <property type="match status" value="1"/>
</dbReference>
<evidence type="ECO:0000259" key="4">
    <source>
        <dbReference type="PROSITE" id="PS50102"/>
    </source>
</evidence>
<evidence type="ECO:0000256" key="2">
    <source>
        <dbReference type="PROSITE-ProRule" id="PRU00176"/>
    </source>
</evidence>
<dbReference type="PROSITE" id="PS50102">
    <property type="entry name" value="RRM"/>
    <property type="match status" value="1"/>
</dbReference>
<dbReference type="EMBL" id="OIVN01001449">
    <property type="protein sequence ID" value="SPC94115.1"/>
    <property type="molecule type" value="Genomic_DNA"/>
</dbReference>
<dbReference type="InterPro" id="IPR012677">
    <property type="entry name" value="Nucleotide-bd_a/b_plait_sf"/>
</dbReference>
<protein>
    <recommendedName>
        <fullName evidence="4">RRM domain-containing protein</fullName>
    </recommendedName>
</protein>
<keyword evidence="1 2" id="KW-0694">RNA-binding</keyword>
<proteinExistence type="predicted"/>
<dbReference type="GO" id="GO:0003723">
    <property type="term" value="F:RNA binding"/>
    <property type="evidence" value="ECO:0007669"/>
    <property type="project" value="UniProtKB-UniRule"/>
</dbReference>
<reference evidence="5" key="1">
    <citation type="submission" date="2018-02" db="EMBL/GenBank/DDBJ databases">
        <authorList>
            <person name="Cohen D.B."/>
            <person name="Kent A.D."/>
        </authorList>
    </citation>
    <scope>NUCLEOTIDE SEQUENCE</scope>
</reference>
<evidence type="ECO:0000256" key="1">
    <source>
        <dbReference type="ARBA" id="ARBA00022884"/>
    </source>
</evidence>
<dbReference type="SMART" id="SM00360">
    <property type="entry name" value="RRM"/>
    <property type="match status" value="1"/>
</dbReference>
<dbReference type="InterPro" id="IPR000504">
    <property type="entry name" value="RRM_dom"/>
</dbReference>
<dbReference type="PANTHER" id="PTHR48024">
    <property type="entry name" value="GEO13361P1-RELATED"/>
    <property type="match status" value="1"/>
</dbReference>
<feature type="domain" description="RRM" evidence="4">
    <location>
        <begin position="83"/>
        <end position="160"/>
    </location>
</feature>
<dbReference type="AlphaFoldDB" id="A0A2N9G3V8"/>
<dbReference type="InterPro" id="IPR035979">
    <property type="entry name" value="RBD_domain_sf"/>
</dbReference>
<dbReference type="PANTHER" id="PTHR48024:SF56">
    <property type="entry name" value="HETEROGENEOUS NUCLEAR RIBONUCLEOPROTEIN A0"/>
    <property type="match status" value="1"/>
</dbReference>
<evidence type="ECO:0000256" key="3">
    <source>
        <dbReference type="SAM" id="MobiDB-lite"/>
    </source>
</evidence>
<dbReference type="SUPFAM" id="SSF54928">
    <property type="entry name" value="RNA-binding domain, RBD"/>
    <property type="match status" value="1"/>
</dbReference>
<dbReference type="GO" id="GO:0005634">
    <property type="term" value="C:nucleus"/>
    <property type="evidence" value="ECO:0007669"/>
    <property type="project" value="TreeGrafter"/>
</dbReference>
<dbReference type="GO" id="GO:0005739">
    <property type="term" value="C:mitochondrion"/>
    <property type="evidence" value="ECO:0007669"/>
    <property type="project" value="TreeGrafter"/>
</dbReference>
<dbReference type="InterPro" id="IPR050886">
    <property type="entry name" value="RNA-binding_reg"/>
</dbReference>
<name>A0A2N9G3V8_FAGSY</name>
<accession>A0A2N9G3V8</accession>